<keyword evidence="3" id="KW-1185">Reference proteome</keyword>
<gene>
    <name evidence="2" type="ORF">BDV95DRAFT_572055</name>
</gene>
<evidence type="ECO:0000256" key="1">
    <source>
        <dbReference type="SAM" id="MobiDB-lite"/>
    </source>
</evidence>
<evidence type="ECO:0000313" key="3">
    <source>
        <dbReference type="Proteomes" id="UP000481861"/>
    </source>
</evidence>
<dbReference type="AlphaFoldDB" id="A0A7C8MA03"/>
<dbReference type="Proteomes" id="UP000481861">
    <property type="component" value="Unassembled WGS sequence"/>
</dbReference>
<feature type="region of interest" description="Disordered" evidence="1">
    <location>
        <begin position="1"/>
        <end position="145"/>
    </location>
</feature>
<dbReference type="EMBL" id="JAADJZ010000011">
    <property type="protein sequence ID" value="KAF2871455.1"/>
    <property type="molecule type" value="Genomic_DNA"/>
</dbReference>
<feature type="compositionally biased region" description="Basic residues" evidence="1">
    <location>
        <begin position="136"/>
        <end position="145"/>
    </location>
</feature>
<comment type="caution">
    <text evidence="2">The sequence shown here is derived from an EMBL/GenBank/DDBJ whole genome shotgun (WGS) entry which is preliminary data.</text>
</comment>
<feature type="compositionally biased region" description="Polar residues" evidence="1">
    <location>
        <begin position="52"/>
        <end position="84"/>
    </location>
</feature>
<organism evidence="2 3">
    <name type="scientific">Massariosphaeria phaeospora</name>
    <dbReference type="NCBI Taxonomy" id="100035"/>
    <lineage>
        <taxon>Eukaryota</taxon>
        <taxon>Fungi</taxon>
        <taxon>Dikarya</taxon>
        <taxon>Ascomycota</taxon>
        <taxon>Pezizomycotina</taxon>
        <taxon>Dothideomycetes</taxon>
        <taxon>Pleosporomycetidae</taxon>
        <taxon>Pleosporales</taxon>
        <taxon>Pleosporales incertae sedis</taxon>
        <taxon>Massariosphaeria</taxon>
    </lineage>
</organism>
<name>A0A7C8MA03_9PLEO</name>
<evidence type="ECO:0000313" key="2">
    <source>
        <dbReference type="EMBL" id="KAF2871455.1"/>
    </source>
</evidence>
<reference evidence="2 3" key="1">
    <citation type="submission" date="2020-01" db="EMBL/GenBank/DDBJ databases">
        <authorList>
            <consortium name="DOE Joint Genome Institute"/>
            <person name="Haridas S."/>
            <person name="Albert R."/>
            <person name="Binder M."/>
            <person name="Bloem J."/>
            <person name="Labutti K."/>
            <person name="Salamov A."/>
            <person name="Andreopoulos B."/>
            <person name="Baker S.E."/>
            <person name="Barry K."/>
            <person name="Bills G."/>
            <person name="Bluhm B.H."/>
            <person name="Cannon C."/>
            <person name="Castanera R."/>
            <person name="Culley D.E."/>
            <person name="Daum C."/>
            <person name="Ezra D."/>
            <person name="Gonzalez J.B."/>
            <person name="Henrissat B."/>
            <person name="Kuo A."/>
            <person name="Liang C."/>
            <person name="Lipzen A."/>
            <person name="Lutzoni F."/>
            <person name="Magnuson J."/>
            <person name="Mondo S."/>
            <person name="Nolan M."/>
            <person name="Ohm R."/>
            <person name="Pangilinan J."/>
            <person name="Park H.-J.H."/>
            <person name="Ramirez L."/>
            <person name="Alfaro M."/>
            <person name="Sun H."/>
            <person name="Tritt A."/>
            <person name="Yoshinaga Y."/>
            <person name="Zwiers L.-H.L."/>
            <person name="Turgeon B.G."/>
            <person name="Goodwin S.B."/>
            <person name="Spatafora J.W."/>
            <person name="Crous P.W."/>
            <person name="Grigoriev I.V."/>
        </authorList>
    </citation>
    <scope>NUCLEOTIDE SEQUENCE [LARGE SCALE GENOMIC DNA]</scope>
    <source>
        <strain evidence="2 3">CBS 611.86</strain>
    </source>
</reference>
<feature type="compositionally biased region" description="Low complexity" evidence="1">
    <location>
        <begin position="1"/>
        <end position="26"/>
    </location>
</feature>
<accession>A0A7C8MA03</accession>
<sequence>MAAQYQSPNLYDQQQQQYGSQAQPGSEQYGNPSQPGNEQYENPSGAGAEQYGNPSAAGNAQYGDNQGYGENQGINEQAQPSQPDAHQGAGAQGQPPSEHSAIQKGTPAAPAYHGQFHPAYTKPHDDPHHKMILQGLHHKGGKRVF</sequence>
<proteinExistence type="predicted"/>
<protein>
    <submittedName>
        <fullName evidence="2">Uncharacterized protein</fullName>
    </submittedName>
</protein>
<feature type="compositionally biased region" description="Polar residues" evidence="1">
    <location>
        <begin position="28"/>
        <end position="42"/>
    </location>
</feature>